<dbReference type="SMART" id="SM00388">
    <property type="entry name" value="HisKA"/>
    <property type="match status" value="1"/>
</dbReference>
<dbReference type="PRINTS" id="PR00344">
    <property type="entry name" value="BCTRLSENSOR"/>
</dbReference>
<proteinExistence type="predicted"/>
<dbReference type="RefSeq" id="WP_136463571.1">
    <property type="nucleotide sequence ID" value="NZ_SRKY01000003.1"/>
</dbReference>
<keyword evidence="5" id="KW-0812">Transmembrane</keyword>
<dbReference type="SUPFAM" id="SSF55874">
    <property type="entry name" value="ATPase domain of HSP90 chaperone/DNA topoisomerase II/histidine kinase"/>
    <property type="match status" value="1"/>
</dbReference>
<evidence type="ECO:0000259" key="6">
    <source>
        <dbReference type="PROSITE" id="PS50109"/>
    </source>
</evidence>
<evidence type="ECO:0000256" key="1">
    <source>
        <dbReference type="ARBA" id="ARBA00000085"/>
    </source>
</evidence>
<evidence type="ECO:0000259" key="7">
    <source>
        <dbReference type="PROSITE" id="PS50110"/>
    </source>
</evidence>
<dbReference type="InterPro" id="IPR013655">
    <property type="entry name" value="PAS_fold_3"/>
</dbReference>
<dbReference type="SMART" id="SM00448">
    <property type="entry name" value="REC"/>
    <property type="match status" value="1"/>
</dbReference>
<dbReference type="PANTHER" id="PTHR43065:SF49">
    <property type="entry name" value="HISTIDINE KINASE"/>
    <property type="match status" value="1"/>
</dbReference>
<dbReference type="InterPro" id="IPR035965">
    <property type="entry name" value="PAS-like_dom_sf"/>
</dbReference>
<dbReference type="Gene3D" id="1.10.287.130">
    <property type="match status" value="1"/>
</dbReference>
<dbReference type="GO" id="GO:0000155">
    <property type="term" value="F:phosphorelay sensor kinase activity"/>
    <property type="evidence" value="ECO:0007669"/>
    <property type="project" value="InterPro"/>
</dbReference>
<dbReference type="CDD" id="cd00130">
    <property type="entry name" value="PAS"/>
    <property type="match status" value="2"/>
</dbReference>
<keyword evidence="10" id="KW-1185">Reference proteome</keyword>
<dbReference type="SUPFAM" id="SSF52172">
    <property type="entry name" value="CheY-like"/>
    <property type="match status" value="1"/>
</dbReference>
<feature type="transmembrane region" description="Helical" evidence="5">
    <location>
        <begin position="167"/>
        <end position="189"/>
    </location>
</feature>
<feature type="modified residue" description="4-aspartylphosphate" evidence="4">
    <location>
        <position position="781"/>
    </location>
</feature>
<dbReference type="PROSITE" id="PS50110">
    <property type="entry name" value="RESPONSE_REGULATORY"/>
    <property type="match status" value="1"/>
</dbReference>
<dbReference type="Pfam" id="PF02518">
    <property type="entry name" value="HATPase_c"/>
    <property type="match status" value="1"/>
</dbReference>
<dbReference type="PROSITE" id="PS50109">
    <property type="entry name" value="HIS_KIN"/>
    <property type="match status" value="1"/>
</dbReference>
<evidence type="ECO:0000313" key="9">
    <source>
        <dbReference type="EMBL" id="THH36101.1"/>
    </source>
</evidence>
<feature type="transmembrane region" description="Helical" evidence="5">
    <location>
        <begin position="102"/>
        <end position="124"/>
    </location>
</feature>
<keyword evidence="5" id="KW-0472">Membrane</keyword>
<keyword evidence="5" id="KW-1133">Transmembrane helix</keyword>
<dbReference type="InterPro" id="IPR011006">
    <property type="entry name" value="CheY-like_superfamily"/>
</dbReference>
<dbReference type="Gene3D" id="3.30.450.20">
    <property type="entry name" value="PAS domain"/>
    <property type="match status" value="2"/>
</dbReference>
<name>A0A4S4NDI7_9RHOB</name>
<feature type="domain" description="Response regulatory" evidence="7">
    <location>
        <begin position="731"/>
        <end position="847"/>
    </location>
</feature>
<dbReference type="PROSITE" id="PS50112">
    <property type="entry name" value="PAS"/>
    <property type="match status" value="1"/>
</dbReference>
<dbReference type="SMART" id="SM00086">
    <property type="entry name" value="PAC"/>
    <property type="match status" value="2"/>
</dbReference>
<feature type="domain" description="PAS" evidence="8">
    <location>
        <begin position="353"/>
        <end position="395"/>
    </location>
</feature>
<dbReference type="SUPFAM" id="SSF55785">
    <property type="entry name" value="PYP-like sensor domain (PAS domain)"/>
    <property type="match status" value="2"/>
</dbReference>
<dbReference type="Pfam" id="PF00512">
    <property type="entry name" value="HisKA"/>
    <property type="match status" value="1"/>
</dbReference>
<sequence length="858" mass="93338">MIFQSVLYSLLAVLLVAPLLLVVYTRPGFEYGTVRTELSIGTVFGLSALALVVGGFVLPDSGGAIYAVAGALILGSYIGGVSAGLLALLFAAAGRMLLGGELSVVGVVAETLYVLLGLFIRQFVPAPRWPETPRAFLGLAIPGFLACQAPGLLMAGMMGKIPDVGAALPAIAISFGASVIVIVLIWYVANRAAQLEGLLTQNKIYSSTVQLVYANGKHGSFSYDPIAQQFVFDQSLLDLYGFPFAPGPHDIDVWVDLVHPDDREKACRAIVDALSANMERTQLEARVRKVGGDYMNIRIVWSIERTRAGAVRNIIGMHSDLTEFYNLVKEREEAIENFKRFDERVPGVLMQAITTEDGPKEILNISAQSKELWGYTPEEFYARPEVLVELQPKDKVKETIALLAHAAKTGLPVRARVPIHHLDGTMRWADIFAQATPTDVAGELRVYAVFIDVTQEVEALREVERQRDVAFQVQKNDSIGQLTGGVAHDFNNLLAVILGNLELLREDPDTPDRQTLIDEAINASGRGADLTRAMLAFARKARLEPEVLDLNQVARQSKNWMRRALPETIEVETSLLAGLWRIEADPASLESALLNLILNARDAMNGRGKLTIETANIRLDSAYIDTRGEEIAPGRYAMLAVSDTGCGITEDVMDHVFEPFFSTKELGEGSGMGLSMVQGFVRQSGGTVLVYSEPGVGTTFKLYFPAASSDEEPVNLRHVPVDGDDGIFGARILLAEDDMAVRKVLVQMLEMSGFAVVPAKSGDEALRIFRQDQRFDILVTDIVMPGTLQGTHLAKELRHIAPDLPVVFMSGYASEATVHGNGLHPSDIRLMKPVRKAALLSAIQGAIAKREAARIDGP</sequence>
<dbReference type="InterPro" id="IPR036097">
    <property type="entry name" value="HisK_dim/P_sf"/>
</dbReference>
<dbReference type="PANTHER" id="PTHR43065">
    <property type="entry name" value="SENSOR HISTIDINE KINASE"/>
    <property type="match status" value="1"/>
</dbReference>
<dbReference type="Pfam" id="PF08447">
    <property type="entry name" value="PAS_3"/>
    <property type="match status" value="1"/>
</dbReference>
<evidence type="ECO:0000256" key="3">
    <source>
        <dbReference type="ARBA" id="ARBA00022553"/>
    </source>
</evidence>
<dbReference type="InterPro" id="IPR005467">
    <property type="entry name" value="His_kinase_dom"/>
</dbReference>
<reference evidence="9 10" key="1">
    <citation type="submission" date="2019-04" db="EMBL/GenBank/DDBJ databases">
        <title>Shimia ponticola sp. nov., isolated from seawater.</title>
        <authorList>
            <person name="Kim Y.-O."/>
            <person name="Yoon J.-H."/>
        </authorList>
    </citation>
    <scope>NUCLEOTIDE SEQUENCE [LARGE SCALE GENOMIC DNA]</scope>
    <source>
        <strain evidence="9 10">MYP11</strain>
    </source>
</reference>
<dbReference type="InterPro" id="IPR001789">
    <property type="entry name" value="Sig_transdc_resp-reg_receiver"/>
</dbReference>
<protein>
    <recommendedName>
        <fullName evidence="2">histidine kinase</fullName>
        <ecNumber evidence="2">2.7.13.3</ecNumber>
    </recommendedName>
</protein>
<dbReference type="InterPro" id="IPR036890">
    <property type="entry name" value="HATPase_C_sf"/>
</dbReference>
<evidence type="ECO:0000256" key="2">
    <source>
        <dbReference type="ARBA" id="ARBA00012438"/>
    </source>
</evidence>
<dbReference type="InterPro" id="IPR000014">
    <property type="entry name" value="PAS"/>
</dbReference>
<evidence type="ECO:0000259" key="8">
    <source>
        <dbReference type="PROSITE" id="PS50112"/>
    </source>
</evidence>
<dbReference type="SUPFAM" id="SSF47384">
    <property type="entry name" value="Homodimeric domain of signal transducing histidine kinase"/>
    <property type="match status" value="1"/>
</dbReference>
<comment type="caution">
    <text evidence="9">The sequence shown here is derived from an EMBL/GenBank/DDBJ whole genome shotgun (WGS) entry which is preliminary data.</text>
</comment>
<dbReference type="OrthoDB" id="9796100at2"/>
<dbReference type="SMART" id="SM00387">
    <property type="entry name" value="HATPase_c"/>
    <property type="match status" value="1"/>
</dbReference>
<dbReference type="InterPro" id="IPR003661">
    <property type="entry name" value="HisK_dim/P_dom"/>
</dbReference>
<feature type="transmembrane region" description="Helical" evidence="5">
    <location>
        <begin position="136"/>
        <end position="155"/>
    </location>
</feature>
<dbReference type="AlphaFoldDB" id="A0A4S4NDI7"/>
<dbReference type="EC" id="2.7.13.3" evidence="2"/>
<organism evidence="9 10">
    <name type="scientific">Aliishimia ponticola</name>
    <dbReference type="NCBI Taxonomy" id="2499833"/>
    <lineage>
        <taxon>Bacteria</taxon>
        <taxon>Pseudomonadati</taxon>
        <taxon>Pseudomonadota</taxon>
        <taxon>Alphaproteobacteria</taxon>
        <taxon>Rhodobacterales</taxon>
        <taxon>Paracoccaceae</taxon>
        <taxon>Aliishimia</taxon>
    </lineage>
</organism>
<feature type="transmembrane region" description="Helical" evidence="5">
    <location>
        <begin position="64"/>
        <end position="90"/>
    </location>
</feature>
<dbReference type="CDD" id="cd00082">
    <property type="entry name" value="HisKA"/>
    <property type="match status" value="1"/>
</dbReference>
<dbReference type="Proteomes" id="UP000306602">
    <property type="component" value="Unassembled WGS sequence"/>
</dbReference>
<dbReference type="InterPro" id="IPR004358">
    <property type="entry name" value="Sig_transdc_His_kin-like_C"/>
</dbReference>
<dbReference type="EMBL" id="SRKY01000003">
    <property type="protein sequence ID" value="THH36101.1"/>
    <property type="molecule type" value="Genomic_DNA"/>
</dbReference>
<evidence type="ECO:0000256" key="5">
    <source>
        <dbReference type="SAM" id="Phobius"/>
    </source>
</evidence>
<feature type="transmembrane region" description="Helical" evidence="5">
    <location>
        <begin position="38"/>
        <end position="58"/>
    </location>
</feature>
<dbReference type="InterPro" id="IPR001610">
    <property type="entry name" value="PAC"/>
</dbReference>
<feature type="transmembrane region" description="Helical" evidence="5">
    <location>
        <begin position="6"/>
        <end position="26"/>
    </location>
</feature>
<comment type="catalytic activity">
    <reaction evidence="1">
        <text>ATP + protein L-histidine = ADP + protein N-phospho-L-histidine.</text>
        <dbReference type="EC" id="2.7.13.3"/>
    </reaction>
</comment>
<dbReference type="Gene3D" id="3.40.50.2300">
    <property type="match status" value="1"/>
</dbReference>
<evidence type="ECO:0000256" key="4">
    <source>
        <dbReference type="PROSITE-ProRule" id="PRU00169"/>
    </source>
</evidence>
<dbReference type="InterPro" id="IPR003594">
    <property type="entry name" value="HATPase_dom"/>
</dbReference>
<dbReference type="Gene3D" id="3.30.565.10">
    <property type="entry name" value="Histidine kinase-like ATPase, C-terminal domain"/>
    <property type="match status" value="1"/>
</dbReference>
<dbReference type="Pfam" id="PF00072">
    <property type="entry name" value="Response_reg"/>
    <property type="match status" value="1"/>
</dbReference>
<evidence type="ECO:0000313" key="10">
    <source>
        <dbReference type="Proteomes" id="UP000306602"/>
    </source>
</evidence>
<accession>A0A4S4NDI7</accession>
<feature type="domain" description="Histidine kinase" evidence="6">
    <location>
        <begin position="485"/>
        <end position="708"/>
    </location>
</feature>
<keyword evidence="3 4" id="KW-0597">Phosphoprotein</keyword>
<gene>
    <name evidence="9" type="ORF">E4Z66_13670</name>
</gene>